<feature type="transmembrane region" description="Helical" evidence="2">
    <location>
        <begin position="117"/>
        <end position="138"/>
    </location>
</feature>
<dbReference type="EMBL" id="JAUBYV010000006">
    <property type="protein sequence ID" value="KAK2626142.1"/>
    <property type="molecule type" value="Genomic_DNA"/>
</dbReference>
<organism evidence="3 4">
    <name type="scientific">Diplocarpon rosae</name>
    <dbReference type="NCBI Taxonomy" id="946125"/>
    <lineage>
        <taxon>Eukaryota</taxon>
        <taxon>Fungi</taxon>
        <taxon>Dikarya</taxon>
        <taxon>Ascomycota</taxon>
        <taxon>Pezizomycotina</taxon>
        <taxon>Leotiomycetes</taxon>
        <taxon>Helotiales</taxon>
        <taxon>Drepanopezizaceae</taxon>
        <taxon>Diplocarpon</taxon>
    </lineage>
</organism>
<feature type="region of interest" description="Disordered" evidence="1">
    <location>
        <begin position="1457"/>
        <end position="1482"/>
    </location>
</feature>
<keyword evidence="4" id="KW-1185">Reference proteome</keyword>
<feature type="transmembrane region" description="Helical" evidence="2">
    <location>
        <begin position="150"/>
        <end position="175"/>
    </location>
</feature>
<feature type="compositionally biased region" description="Polar residues" evidence="1">
    <location>
        <begin position="547"/>
        <end position="573"/>
    </location>
</feature>
<gene>
    <name evidence="3" type="ORF">QTJ16_004404</name>
</gene>
<name>A0AAD9SZ21_9HELO</name>
<sequence>MAISDAVQTLSAAFSFGTLLQAATGALFIFYEVYGSTFFRDGRRLVLIVFLFSSALWAQVEFLNLLLADLLFAKTRATACQVIVLTSTLFDQLARVAIEQFLLWSVGNGMKLTAERLILQGILFLRMIGGGILVGFTRPHPGPLCAARRAVAPITIVILALDGLIIGMLLVRAILLRRFGDLAQKSSSMKQEQSKALIFIVVGFGIWTGTSVPMILGSPMTILIIRTVLPSNGLLILIGVVTKFAGPLLLAREESVTTPEASSPFITIMPPPRDLFAENVPSSGSPVSNHNYTKSGSLFVVNPSATPHHSPTVFQRGSRGDTKGFTKLESETNVREMDASEESQVLDVRGPGYRGSSGVFPAVLQARHQEQASLPPQIRLNVPVSTPALEKAAPASVVAQKRSIFNRSKALAPGKQSIRTLGISQPVPIPTDGATPQMLAKLQTVDLATAANMDRERRKEASARSRLVAHSPAPQPSQISTQEALTQSVSIKRKETPIVALEPMLDVPVLSDVGLSLVATDGTTSSASLSPGREESRRRSPKPADSFDQTYDQNGSESTLQGNSTVGLPSNSRSTRTIMAQEAAMARPPTVTLMNDIVYDNSQMLESNMREAPAIYTSTQKMRTVDISAFSVTTTPLNSSSSIIHRPRGYKREKHDSDRIKFPGESPGHRRSKSGSSILRRKPKFMSQPGSPTQLPPLPPPPIMTAAILRRLLPTDTKSMTFDEKIEFLFPAPPELVTGHRRSSSVPSIPCLPSSFMSESPTVHSPTEEDERSYASSERTAIASLAAPEIPPKSIKRLSVLSSRPHTGAYRPRTDSYQNSADGVGEKWMPGINCQDLDVRDGLVKTPQRPSVWKDLQHSHSSEDTSDVESWIDDVTTSWESAHSGTPSVDLLRLRQSDNTLFVQRPEGEQHRDSIQDLSPLLQSDLREDEAIVPMILYSEDARRSILLRANDIGPPFVSVADEALTSTNPKILWYRRIGDTLPTFSERPVPVRRKMPPPAPLLLSRTGRKATVVMRNAEPSPPPDTPGKAIIAIQEQLKRLENQASRESVGSLLRRIPGIGGENVPDTGRLRLLENLEKEVVQQETQWHRMQTNLNRDSMPVAMSPHTHAESPEVIRDLPERFTPNLPTIFQRDRVRSSMAFRLESDGSNRTALTQSFDNSRASMWQRRLVEAQMKYLENAPALLRRKSLNFLSATKVQAPVTSPTPPDSIRSETELETGLGSDSDTEAMKQYQTPQNSRKEEATLWQLHSVSPKAALGNLWNPPFETAMAPSLAAEAPARDLRPSQRRAEHALPIFSAELWTKRISPEHSRPVVGLWGSKLVRPRSIKTRPLTQRPQRKFRRISCLPDIVESPIPVPNRRKSLGIFQFPWGETSDQPVYEPNFNFNLSVVPVLPVLSTNLNAHFKQLEPVRSPSVLDDYEYEDEDLDGIENDDELDEFDESTLFEIASLLHSSDVPSKASLLPSPRKQVINDNDDDLEPESPVEAATLTASHLSIQPLAFAARDTAELWDNDYSPFS</sequence>
<feature type="compositionally biased region" description="Basic and acidic residues" evidence="1">
    <location>
        <begin position="653"/>
        <end position="662"/>
    </location>
</feature>
<proteinExistence type="predicted"/>
<feature type="region of interest" description="Disordered" evidence="1">
    <location>
        <begin position="1199"/>
        <end position="1229"/>
    </location>
</feature>
<feature type="compositionally biased region" description="Basic and acidic residues" evidence="1">
    <location>
        <begin position="453"/>
        <end position="463"/>
    </location>
</feature>
<protein>
    <submittedName>
        <fullName evidence="3">Uncharacterized protein</fullName>
    </submittedName>
</protein>
<feature type="transmembrane region" description="Helical" evidence="2">
    <location>
        <begin position="12"/>
        <end position="33"/>
    </location>
</feature>
<feature type="region of interest" description="Disordered" evidence="1">
    <location>
        <begin position="637"/>
        <end position="700"/>
    </location>
</feature>
<feature type="transmembrane region" description="Helical" evidence="2">
    <location>
        <begin position="45"/>
        <end position="67"/>
    </location>
</feature>
<feature type="transmembrane region" description="Helical" evidence="2">
    <location>
        <begin position="196"/>
        <end position="216"/>
    </location>
</feature>
<keyword evidence="2" id="KW-0472">Membrane</keyword>
<dbReference type="Proteomes" id="UP001285354">
    <property type="component" value="Unassembled WGS sequence"/>
</dbReference>
<keyword evidence="2" id="KW-0812">Transmembrane</keyword>
<comment type="caution">
    <text evidence="3">The sequence shown here is derived from an EMBL/GenBank/DDBJ whole genome shotgun (WGS) entry which is preliminary data.</text>
</comment>
<feature type="compositionally biased region" description="Acidic residues" evidence="1">
    <location>
        <begin position="1473"/>
        <end position="1482"/>
    </location>
</feature>
<evidence type="ECO:0000313" key="3">
    <source>
        <dbReference type="EMBL" id="KAK2626142.1"/>
    </source>
</evidence>
<feature type="compositionally biased region" description="Basic residues" evidence="1">
    <location>
        <begin position="669"/>
        <end position="684"/>
    </location>
</feature>
<feature type="region of interest" description="Disordered" evidence="1">
    <location>
        <begin position="451"/>
        <end position="488"/>
    </location>
</feature>
<feature type="region of interest" description="Disordered" evidence="1">
    <location>
        <begin position="757"/>
        <end position="776"/>
    </location>
</feature>
<evidence type="ECO:0000256" key="1">
    <source>
        <dbReference type="SAM" id="MobiDB-lite"/>
    </source>
</evidence>
<feature type="compositionally biased region" description="Polar residues" evidence="1">
    <location>
        <begin position="476"/>
        <end position="488"/>
    </location>
</feature>
<evidence type="ECO:0000313" key="4">
    <source>
        <dbReference type="Proteomes" id="UP001285354"/>
    </source>
</evidence>
<accession>A0AAD9SZ21</accession>
<reference evidence="3" key="1">
    <citation type="submission" date="2023-06" db="EMBL/GenBank/DDBJ databases">
        <title>Draft genome of Marssonina rosae.</title>
        <authorList>
            <person name="Cheng Q."/>
        </authorList>
    </citation>
    <scope>NUCLEOTIDE SEQUENCE</scope>
    <source>
        <strain evidence="3">R4</strain>
    </source>
</reference>
<keyword evidence="2" id="KW-1133">Transmembrane helix</keyword>
<feature type="region of interest" description="Disordered" evidence="1">
    <location>
        <begin position="522"/>
        <end position="573"/>
    </location>
</feature>
<evidence type="ECO:0000256" key="2">
    <source>
        <dbReference type="SAM" id="Phobius"/>
    </source>
</evidence>